<feature type="compositionally biased region" description="Acidic residues" evidence="1">
    <location>
        <begin position="38"/>
        <end position="50"/>
    </location>
</feature>
<evidence type="ECO:0000313" key="2">
    <source>
        <dbReference type="EMBL" id="KIJ14820.1"/>
    </source>
</evidence>
<gene>
    <name evidence="2" type="ORF">PAXINDRAFT_155912</name>
</gene>
<reference evidence="2 3" key="1">
    <citation type="submission" date="2014-06" db="EMBL/GenBank/DDBJ databases">
        <authorList>
            <consortium name="DOE Joint Genome Institute"/>
            <person name="Kuo A."/>
            <person name="Kohler A."/>
            <person name="Nagy L.G."/>
            <person name="Floudas D."/>
            <person name="Copeland A."/>
            <person name="Barry K.W."/>
            <person name="Cichocki N."/>
            <person name="Veneault-Fourrey C."/>
            <person name="LaButti K."/>
            <person name="Lindquist E.A."/>
            <person name="Lipzen A."/>
            <person name="Lundell T."/>
            <person name="Morin E."/>
            <person name="Murat C."/>
            <person name="Sun H."/>
            <person name="Tunlid A."/>
            <person name="Henrissat B."/>
            <person name="Grigoriev I.V."/>
            <person name="Hibbett D.S."/>
            <person name="Martin F."/>
            <person name="Nordberg H.P."/>
            <person name="Cantor M.N."/>
            <person name="Hua S.X."/>
        </authorList>
    </citation>
    <scope>NUCLEOTIDE SEQUENCE [LARGE SCALE GENOMIC DNA]</scope>
    <source>
        <strain evidence="2 3">ATCC 200175</strain>
    </source>
</reference>
<dbReference type="HOGENOM" id="CLU_005726_1_0_1"/>
<proteinExistence type="predicted"/>
<evidence type="ECO:0000256" key="1">
    <source>
        <dbReference type="SAM" id="MobiDB-lite"/>
    </source>
</evidence>
<reference evidence="3" key="2">
    <citation type="submission" date="2015-01" db="EMBL/GenBank/DDBJ databases">
        <title>Evolutionary Origins and Diversification of the Mycorrhizal Mutualists.</title>
        <authorList>
            <consortium name="DOE Joint Genome Institute"/>
            <consortium name="Mycorrhizal Genomics Consortium"/>
            <person name="Kohler A."/>
            <person name="Kuo A."/>
            <person name="Nagy L.G."/>
            <person name="Floudas D."/>
            <person name="Copeland A."/>
            <person name="Barry K.W."/>
            <person name="Cichocki N."/>
            <person name="Veneault-Fourrey C."/>
            <person name="LaButti K."/>
            <person name="Lindquist E.A."/>
            <person name="Lipzen A."/>
            <person name="Lundell T."/>
            <person name="Morin E."/>
            <person name="Murat C."/>
            <person name="Riley R."/>
            <person name="Ohm R."/>
            <person name="Sun H."/>
            <person name="Tunlid A."/>
            <person name="Henrissat B."/>
            <person name="Grigoriev I.V."/>
            <person name="Hibbett D.S."/>
            <person name="Martin F."/>
        </authorList>
    </citation>
    <scope>NUCLEOTIDE SEQUENCE [LARGE SCALE GENOMIC DNA]</scope>
    <source>
        <strain evidence="3">ATCC 200175</strain>
    </source>
</reference>
<dbReference type="Proteomes" id="UP000053647">
    <property type="component" value="Unassembled WGS sequence"/>
</dbReference>
<feature type="region of interest" description="Disordered" evidence="1">
    <location>
        <begin position="298"/>
        <end position="317"/>
    </location>
</feature>
<keyword evidence="3" id="KW-1185">Reference proteome</keyword>
<organism evidence="2 3">
    <name type="scientific">Paxillus involutus ATCC 200175</name>
    <dbReference type="NCBI Taxonomy" id="664439"/>
    <lineage>
        <taxon>Eukaryota</taxon>
        <taxon>Fungi</taxon>
        <taxon>Dikarya</taxon>
        <taxon>Basidiomycota</taxon>
        <taxon>Agaricomycotina</taxon>
        <taxon>Agaricomycetes</taxon>
        <taxon>Agaricomycetidae</taxon>
        <taxon>Boletales</taxon>
        <taxon>Paxilineae</taxon>
        <taxon>Paxillaceae</taxon>
        <taxon>Paxillus</taxon>
    </lineage>
</organism>
<evidence type="ECO:0000313" key="3">
    <source>
        <dbReference type="Proteomes" id="UP000053647"/>
    </source>
</evidence>
<sequence>MNPTLFSSHTHDPSLVNIDMEGPGYDGDQNRDGLSEVDSSDSDSSDEDDGSPSQFESSWPGHSGSSIYEPNEGFEGFEAHAQAVIQVEDEPLSREVNAHEPASTAAPIPILPTLHHSANFHRPPSVEDARLAMKDINTLLHPPRSKGRGFKNTGLTAALEKRLTWMQCFLRAFTGGLSWSSAALQTAQFVGKGPYMSRKVREWSKAYIADRENLPVIKYGGAWTKSRIDDEDLKQELLLHLQMLGKYVTASAIVTFLARSDVQARYQLTKTVSLATAQRWMKRNTFIPEWYKLDPKTRKWSSVNPDEQEGGQEGEEGRRTVVWHHDESTFYAHDRRKTRWVPKGEKAVPQQKGEGASLMVADFVSADYGWLCSRDGKESARVLFRAGKGRDGYFTNDEIIAHAEKAMVILEKDYADEDHIFIFDNATTHLKRADDALSACHMPKSCRAWGVERNKKDAEGKAVYSADGKLAKEKIPMKNGTFVDGSPQNFYYPPDHLSAGLFNLGMAKVLEERGFTVSGLKAQCGKNFDCAPGATDCCCRRTLYNQPDFVNVESLLEETCRKRGFQVLFLPKFHCELNFIEQCWGYAKRLYRCYPTSSKEADLERNVISALDAVPLMTMRRGRVRESPTISRSVFTNNTNFFTSLLYLLYVILQPAPSFSSCNQNFRPAPSPTWKKT</sequence>
<dbReference type="OrthoDB" id="10039611at2759"/>
<dbReference type="InterPro" id="IPR036397">
    <property type="entry name" value="RNaseH_sf"/>
</dbReference>
<dbReference type="PANTHER" id="PTHR35871:SF1">
    <property type="entry name" value="CXC1-LIKE CYSTEINE CLUSTER ASSOCIATED WITH KDZ TRANSPOSASES DOMAIN-CONTAINING PROTEIN"/>
    <property type="match status" value="1"/>
</dbReference>
<accession>A0A0C9TGI7</accession>
<dbReference type="AlphaFoldDB" id="A0A0C9TGI7"/>
<dbReference type="PANTHER" id="PTHR35871">
    <property type="entry name" value="EXPRESSED PROTEIN"/>
    <property type="match status" value="1"/>
</dbReference>
<dbReference type="EMBL" id="KN819340">
    <property type="protein sequence ID" value="KIJ14820.1"/>
    <property type="molecule type" value="Genomic_DNA"/>
</dbReference>
<protein>
    <submittedName>
        <fullName evidence="2">Uncharacterized protein</fullName>
    </submittedName>
</protein>
<dbReference type="Gene3D" id="3.30.420.10">
    <property type="entry name" value="Ribonuclease H-like superfamily/Ribonuclease H"/>
    <property type="match status" value="1"/>
</dbReference>
<dbReference type="GO" id="GO:0003676">
    <property type="term" value="F:nucleic acid binding"/>
    <property type="evidence" value="ECO:0007669"/>
    <property type="project" value="InterPro"/>
</dbReference>
<feature type="region of interest" description="Disordered" evidence="1">
    <location>
        <begin position="1"/>
        <end position="72"/>
    </location>
</feature>
<name>A0A0C9TGI7_PAXIN</name>